<name>A0A9P7YG64_9HELO</name>
<dbReference type="InterPro" id="IPR021842">
    <property type="entry name" value="DUF3435"/>
</dbReference>
<organism evidence="2 3">
    <name type="scientific">Amylocarpus encephaloides</name>
    <dbReference type="NCBI Taxonomy" id="45428"/>
    <lineage>
        <taxon>Eukaryota</taxon>
        <taxon>Fungi</taxon>
        <taxon>Dikarya</taxon>
        <taxon>Ascomycota</taxon>
        <taxon>Pezizomycotina</taxon>
        <taxon>Leotiomycetes</taxon>
        <taxon>Helotiales</taxon>
        <taxon>Helotiales incertae sedis</taxon>
        <taxon>Amylocarpus</taxon>
    </lineage>
</organism>
<sequence length="346" mass="40291">MVHFIHLGTQLWSNDWHTYRQPRTRLEVWGQLQMQVFTSARVGEYIQSTCRPGSGRGLYYRDITFAVFRNEDGRAEFAMQVVRDAKNMTFKPDKRPEHSLHEGLQPRPLFCNPILTYLAKFIAKRVFRDYKTMDALLSLEPTGDEMFQLHWDPEVLDLPFFQKDGEIDTANTLSKRVRELGFRSGYELPPTIHDFRAEGLFLINKLYSTAQRMKHGGHTDENTYRDHYAPNNAGTDGQGSYFGDKLRSIVNDRFRSMTLCRNPELWQSLPAEKQHELESSLEFTAIEQELEALSLDTRDHSAVTDRRKDLRAAKRKLIAEELRKSRKLQPSRIPSTKGENHLIGYH</sequence>
<feature type="region of interest" description="Disordered" evidence="1">
    <location>
        <begin position="325"/>
        <end position="346"/>
    </location>
</feature>
<evidence type="ECO:0000313" key="2">
    <source>
        <dbReference type="EMBL" id="KAG9233031.1"/>
    </source>
</evidence>
<evidence type="ECO:0000256" key="1">
    <source>
        <dbReference type="SAM" id="MobiDB-lite"/>
    </source>
</evidence>
<protein>
    <submittedName>
        <fullName evidence="2">Uncharacterized protein</fullName>
    </submittedName>
</protein>
<gene>
    <name evidence="2" type="ORF">BJ875DRAFT_59799</name>
</gene>
<dbReference type="Proteomes" id="UP000824998">
    <property type="component" value="Unassembled WGS sequence"/>
</dbReference>
<dbReference type="PANTHER" id="PTHR37535:SF3">
    <property type="entry name" value="FLUG DOMAIN-CONTAINING PROTEIN"/>
    <property type="match status" value="1"/>
</dbReference>
<dbReference type="EMBL" id="MU251519">
    <property type="protein sequence ID" value="KAG9233031.1"/>
    <property type="molecule type" value="Genomic_DNA"/>
</dbReference>
<dbReference type="OrthoDB" id="4357582at2759"/>
<evidence type="ECO:0000313" key="3">
    <source>
        <dbReference type="Proteomes" id="UP000824998"/>
    </source>
</evidence>
<dbReference type="AlphaFoldDB" id="A0A9P7YG64"/>
<dbReference type="PANTHER" id="PTHR37535">
    <property type="entry name" value="FLUG DOMAIN PROTEIN"/>
    <property type="match status" value="1"/>
</dbReference>
<proteinExistence type="predicted"/>
<dbReference type="Pfam" id="PF11917">
    <property type="entry name" value="DUF3435"/>
    <property type="match status" value="1"/>
</dbReference>
<keyword evidence="3" id="KW-1185">Reference proteome</keyword>
<comment type="caution">
    <text evidence="2">The sequence shown here is derived from an EMBL/GenBank/DDBJ whole genome shotgun (WGS) entry which is preliminary data.</text>
</comment>
<accession>A0A9P7YG64</accession>
<reference evidence="2" key="1">
    <citation type="journal article" date="2021" name="IMA Fungus">
        <title>Genomic characterization of three marine fungi, including Emericellopsis atlantica sp. nov. with signatures of a generalist lifestyle and marine biomass degradation.</title>
        <authorList>
            <person name="Hagestad O.C."/>
            <person name="Hou L."/>
            <person name="Andersen J.H."/>
            <person name="Hansen E.H."/>
            <person name="Altermark B."/>
            <person name="Li C."/>
            <person name="Kuhnert E."/>
            <person name="Cox R.J."/>
            <person name="Crous P.W."/>
            <person name="Spatafora J.W."/>
            <person name="Lail K."/>
            <person name="Amirebrahimi M."/>
            <person name="Lipzen A."/>
            <person name="Pangilinan J."/>
            <person name="Andreopoulos W."/>
            <person name="Hayes R.D."/>
            <person name="Ng V."/>
            <person name="Grigoriev I.V."/>
            <person name="Jackson S.A."/>
            <person name="Sutton T.D.S."/>
            <person name="Dobson A.D.W."/>
            <person name="Rama T."/>
        </authorList>
    </citation>
    <scope>NUCLEOTIDE SEQUENCE</scope>
    <source>
        <strain evidence="2">TRa018bII</strain>
    </source>
</reference>